<evidence type="ECO:0000313" key="6">
    <source>
        <dbReference type="Proteomes" id="UP000199520"/>
    </source>
</evidence>
<dbReference type="Pfam" id="PF00589">
    <property type="entry name" value="Phage_integrase"/>
    <property type="match status" value="1"/>
</dbReference>
<dbReference type="InterPro" id="IPR050090">
    <property type="entry name" value="Tyrosine_recombinase_XerCD"/>
</dbReference>
<gene>
    <name evidence="5" type="ORF">SAMN04490355_106324</name>
</gene>
<reference evidence="6" key="1">
    <citation type="submission" date="2016-10" db="EMBL/GenBank/DDBJ databases">
        <authorList>
            <person name="Varghese N."/>
            <person name="Submissions S."/>
        </authorList>
    </citation>
    <scope>NUCLEOTIDE SEQUENCE [LARGE SCALE GENOMIC DNA]</scope>
    <source>
        <strain evidence="6">DSM 13327</strain>
    </source>
</reference>
<dbReference type="SUPFAM" id="SSF56349">
    <property type="entry name" value="DNA breaking-rejoining enzymes"/>
    <property type="match status" value="1"/>
</dbReference>
<comment type="similarity">
    <text evidence="1">Belongs to the 'phage' integrase family.</text>
</comment>
<dbReference type="GO" id="GO:0003677">
    <property type="term" value="F:DNA binding"/>
    <property type="evidence" value="ECO:0007669"/>
    <property type="project" value="UniProtKB-KW"/>
</dbReference>
<sequence>MLTREKYCSLSIDGLNYVRPLKKFGGTPAFYILINNENKPIEDVFYFLKYLAKNKGEQLNTLKRTAYDLCHFYDFMLVNNISVELIDRAVLKHFIMEYLPLIETKKRVRNCIERSIMKKLPIKDIHKPDSKAKAFNRYTSAHTKESFKRIINNVKHFLCYLVKKKKISIALNDMFDLLPVKKDTDSSMLSHITRDGITYFYSAGSLFKSCGITIQLNIKIRPVEESMIFEAEEEDEFFFNLRDYPPMYRLYYYLLDETGMRAAEGLALKIFDVPMNRLTYDFTKIQGDIRLVDDEKDHWQVYIFVREDNPPDLKIKFNKERVVDIVDSSHTLRNLLTNALNYRRIQFRKMPLSKKHDFLFTNRNGTRLKYNSVRDTFNDVLDKTGLSDRKGEPNLVIHSFRHTYATNWIKHVYNKAKDVELDILSGQLGHANGKITRNTYVHFFKKEKLELLKKIERAKRQGVKKDELSK</sequence>
<keyword evidence="3" id="KW-0233">DNA recombination</keyword>
<dbReference type="RefSeq" id="WP_090943301.1">
    <property type="nucleotide sequence ID" value="NZ_FOTS01000063.1"/>
</dbReference>
<proteinExistence type="inferred from homology"/>
<dbReference type="Gene3D" id="1.10.443.10">
    <property type="entry name" value="Intergrase catalytic core"/>
    <property type="match status" value="1"/>
</dbReference>
<dbReference type="InterPro" id="IPR013762">
    <property type="entry name" value="Integrase-like_cat_sf"/>
</dbReference>
<dbReference type="PANTHER" id="PTHR30349">
    <property type="entry name" value="PHAGE INTEGRASE-RELATED"/>
    <property type="match status" value="1"/>
</dbReference>
<keyword evidence="6" id="KW-1185">Reference proteome</keyword>
<accession>A0A1I4PHH5</accession>
<dbReference type="InterPro" id="IPR011010">
    <property type="entry name" value="DNA_brk_join_enz"/>
</dbReference>
<evidence type="ECO:0000259" key="4">
    <source>
        <dbReference type="PROSITE" id="PS51898"/>
    </source>
</evidence>
<keyword evidence="2" id="KW-0238">DNA-binding</keyword>
<protein>
    <submittedName>
        <fullName evidence="5">Phage integrase family protein</fullName>
    </submittedName>
</protein>
<dbReference type="EMBL" id="FOTS01000063">
    <property type="protein sequence ID" value="SFM26873.1"/>
    <property type="molecule type" value="Genomic_DNA"/>
</dbReference>
<evidence type="ECO:0000256" key="3">
    <source>
        <dbReference type="ARBA" id="ARBA00023172"/>
    </source>
</evidence>
<organism evidence="5 6">
    <name type="scientific">Pelosinus propionicus DSM 13327</name>
    <dbReference type="NCBI Taxonomy" id="1123291"/>
    <lineage>
        <taxon>Bacteria</taxon>
        <taxon>Bacillati</taxon>
        <taxon>Bacillota</taxon>
        <taxon>Negativicutes</taxon>
        <taxon>Selenomonadales</taxon>
        <taxon>Sporomusaceae</taxon>
        <taxon>Pelosinus</taxon>
    </lineage>
</organism>
<dbReference type="InterPro" id="IPR010998">
    <property type="entry name" value="Integrase_recombinase_N"/>
</dbReference>
<dbReference type="Gene3D" id="1.10.150.130">
    <property type="match status" value="1"/>
</dbReference>
<evidence type="ECO:0000256" key="1">
    <source>
        <dbReference type="ARBA" id="ARBA00008857"/>
    </source>
</evidence>
<dbReference type="PROSITE" id="PS51898">
    <property type="entry name" value="TYR_RECOMBINASE"/>
    <property type="match status" value="1"/>
</dbReference>
<dbReference type="STRING" id="1123291.SAMN04490355_106324"/>
<dbReference type="InterPro" id="IPR002104">
    <property type="entry name" value="Integrase_catalytic"/>
</dbReference>
<evidence type="ECO:0000256" key="2">
    <source>
        <dbReference type="ARBA" id="ARBA00023125"/>
    </source>
</evidence>
<dbReference type="GO" id="GO:0015074">
    <property type="term" value="P:DNA integration"/>
    <property type="evidence" value="ECO:0007669"/>
    <property type="project" value="InterPro"/>
</dbReference>
<dbReference type="AlphaFoldDB" id="A0A1I4PHH5"/>
<evidence type="ECO:0000313" key="5">
    <source>
        <dbReference type="EMBL" id="SFM26873.1"/>
    </source>
</evidence>
<dbReference type="GO" id="GO:0006310">
    <property type="term" value="P:DNA recombination"/>
    <property type="evidence" value="ECO:0007669"/>
    <property type="project" value="UniProtKB-KW"/>
</dbReference>
<name>A0A1I4PHH5_9FIRM</name>
<feature type="domain" description="Tyr recombinase" evidence="4">
    <location>
        <begin position="224"/>
        <end position="453"/>
    </location>
</feature>
<dbReference type="OrthoDB" id="9785687at2"/>
<dbReference type="PANTHER" id="PTHR30349:SF41">
    <property type="entry name" value="INTEGRASE_RECOMBINASE PROTEIN MJ0367-RELATED"/>
    <property type="match status" value="1"/>
</dbReference>
<dbReference type="Proteomes" id="UP000199520">
    <property type="component" value="Unassembled WGS sequence"/>
</dbReference>